<evidence type="ECO:0000256" key="1">
    <source>
        <dbReference type="SAM" id="MobiDB-lite"/>
    </source>
</evidence>
<accession>A0A2A4HSB1</accession>
<organism evidence="2 3">
    <name type="scientific">Sphingomonas ginsenosidimutans</name>
    <dbReference type="NCBI Taxonomy" id="862134"/>
    <lineage>
        <taxon>Bacteria</taxon>
        <taxon>Pseudomonadati</taxon>
        <taxon>Pseudomonadota</taxon>
        <taxon>Alphaproteobacteria</taxon>
        <taxon>Sphingomonadales</taxon>
        <taxon>Sphingomonadaceae</taxon>
        <taxon>Sphingomonas</taxon>
    </lineage>
</organism>
<feature type="region of interest" description="Disordered" evidence="1">
    <location>
        <begin position="1"/>
        <end position="42"/>
    </location>
</feature>
<sequence>MPAQRRRAPRGRPRRAAPRALPDDLYAYGDDPAPPRRNPSPDALDIGKLSVFDDWPDSIPVTVTEVDIFERYFGDVLDRLFHPVTAPQVGEPALH</sequence>
<reference evidence="2 3" key="1">
    <citation type="submission" date="2017-09" db="EMBL/GenBank/DDBJ databases">
        <title>Sphingomonas ginsenosidimutans KACC 14949, whole genome shotgun sequence.</title>
        <authorList>
            <person name="Feng G."/>
            <person name="Zhu H."/>
        </authorList>
    </citation>
    <scope>NUCLEOTIDE SEQUENCE [LARGE SCALE GENOMIC DNA]</scope>
    <source>
        <strain evidence="2 3">KACC 14949</strain>
    </source>
</reference>
<keyword evidence="3" id="KW-1185">Reference proteome</keyword>
<dbReference type="AlphaFoldDB" id="A0A2A4HSB1"/>
<comment type="caution">
    <text evidence="2">The sequence shown here is derived from an EMBL/GenBank/DDBJ whole genome shotgun (WGS) entry which is preliminary data.</text>
</comment>
<dbReference type="EMBL" id="NWVD01000011">
    <property type="protein sequence ID" value="PCG07792.1"/>
    <property type="molecule type" value="Genomic_DNA"/>
</dbReference>
<feature type="compositionally biased region" description="Basic residues" evidence="1">
    <location>
        <begin position="1"/>
        <end position="17"/>
    </location>
</feature>
<evidence type="ECO:0000313" key="3">
    <source>
        <dbReference type="Proteomes" id="UP000218784"/>
    </source>
</evidence>
<proteinExistence type="predicted"/>
<dbReference type="Proteomes" id="UP000218784">
    <property type="component" value="Unassembled WGS sequence"/>
</dbReference>
<gene>
    <name evidence="2" type="ORF">COA17_16585</name>
</gene>
<protein>
    <submittedName>
        <fullName evidence="2">Uncharacterized protein</fullName>
    </submittedName>
</protein>
<name>A0A2A4HSB1_9SPHN</name>
<evidence type="ECO:0000313" key="2">
    <source>
        <dbReference type="EMBL" id="PCG07792.1"/>
    </source>
</evidence>